<gene>
    <name evidence="1" type="primary">cas7b</name>
    <name evidence="1" type="ORF">ACFPMF_00010</name>
</gene>
<evidence type="ECO:0000313" key="1">
    <source>
        <dbReference type="EMBL" id="MFC5407673.1"/>
    </source>
</evidence>
<keyword evidence="2" id="KW-1185">Reference proteome</keyword>
<dbReference type="RefSeq" id="WP_379840355.1">
    <property type="nucleotide sequence ID" value="NZ_JBHSMA010000001.1"/>
</dbReference>
<accession>A0ABW0I538</accession>
<dbReference type="NCBIfam" id="TIGR02590">
    <property type="entry name" value="cas_Csh2"/>
    <property type="match status" value="1"/>
</dbReference>
<reference evidence="2" key="1">
    <citation type="journal article" date="2019" name="Int. J. Syst. Evol. Microbiol.">
        <title>The Global Catalogue of Microorganisms (GCM) 10K type strain sequencing project: providing services to taxonomists for standard genome sequencing and annotation.</title>
        <authorList>
            <consortium name="The Broad Institute Genomics Platform"/>
            <consortium name="The Broad Institute Genome Sequencing Center for Infectious Disease"/>
            <person name="Wu L."/>
            <person name="Ma J."/>
        </authorList>
    </citation>
    <scope>NUCLEOTIDE SEQUENCE [LARGE SCALE GENOMIC DNA]</scope>
    <source>
        <strain evidence="2">CCUG 55250</strain>
    </source>
</reference>
<organism evidence="1 2">
    <name type="scientific">Larkinella bovis</name>
    <dbReference type="NCBI Taxonomy" id="683041"/>
    <lineage>
        <taxon>Bacteria</taxon>
        <taxon>Pseudomonadati</taxon>
        <taxon>Bacteroidota</taxon>
        <taxon>Cytophagia</taxon>
        <taxon>Cytophagales</taxon>
        <taxon>Spirosomataceae</taxon>
        <taxon>Larkinella</taxon>
    </lineage>
</organism>
<dbReference type="NCBIfam" id="TIGR01595">
    <property type="entry name" value="cas_CT1132"/>
    <property type="match status" value="1"/>
</dbReference>
<sequence>MATITEKSELLFLYESKYSIPNGDPFTGEQRYDEETKKILVSDVRIKRFIRDYFVQLIESGAKPDWDVYVINSDKITQKADESGSSVRINALASKEKYKDFKDVLTANKNKRQEEKALQLIKQCIDVRLFGGISTKEGAAVNLTGPVQFALLNPSLNSVDLRIHQNTSVFSSSAEKSRGAIGTTTVVPFALCQIHGWINPFSAKLSGLTDDDVLEMLKALWNSVNNANTRSKSNQSSLLLLQIVYANPTDKLYGIDRFVQLSEKNADGSLRKRDEELRDLDDCPFDFSRLVNALESTKVSEIRYYTEVPEIQTQLAAIGGKLRPLALFDMV</sequence>
<dbReference type="EMBL" id="JBHSMA010000001">
    <property type="protein sequence ID" value="MFC5407673.1"/>
    <property type="molecule type" value="Genomic_DNA"/>
</dbReference>
<dbReference type="InterPro" id="IPR006482">
    <property type="entry name" value="Cas7_Csh2/Csh2"/>
</dbReference>
<protein>
    <submittedName>
        <fullName evidence="1">Type I-B CRISPR-associated protein Cas7/Csh2</fullName>
    </submittedName>
</protein>
<comment type="caution">
    <text evidence="1">The sequence shown here is derived from an EMBL/GenBank/DDBJ whole genome shotgun (WGS) entry which is preliminary data.</text>
</comment>
<name>A0ABW0I538_9BACT</name>
<evidence type="ECO:0000313" key="2">
    <source>
        <dbReference type="Proteomes" id="UP001596106"/>
    </source>
</evidence>
<dbReference type="InterPro" id="IPR013419">
    <property type="entry name" value="CRISPR-assoc_prot_Cas7/Csh2"/>
</dbReference>
<dbReference type="Pfam" id="PF05107">
    <property type="entry name" value="Cas_Cas7"/>
    <property type="match status" value="1"/>
</dbReference>
<dbReference type="Proteomes" id="UP001596106">
    <property type="component" value="Unassembled WGS sequence"/>
</dbReference>
<proteinExistence type="predicted"/>